<gene>
    <name evidence="12" type="primary">btr12</name>
</gene>
<dbReference type="InterPro" id="IPR006574">
    <property type="entry name" value="PRY"/>
</dbReference>
<dbReference type="PRINTS" id="PR01407">
    <property type="entry name" value="BUTYPHLNCDUF"/>
</dbReference>
<dbReference type="InterPro" id="IPR013320">
    <property type="entry name" value="ConA-like_dom_sf"/>
</dbReference>
<keyword evidence="11" id="KW-1185">Reference proteome</keyword>
<dbReference type="Pfam" id="PF13445">
    <property type="entry name" value="zf-RING_UBOX"/>
    <property type="match status" value="1"/>
</dbReference>
<dbReference type="InterPro" id="IPR001841">
    <property type="entry name" value="Znf_RING"/>
</dbReference>
<dbReference type="KEGG" id="char:105897459"/>
<protein>
    <submittedName>
        <fullName evidence="12">Bloodthirsty-related gene family, member 12</fullName>
    </submittedName>
</protein>
<dbReference type="InterPro" id="IPR001870">
    <property type="entry name" value="B30.2/SPRY"/>
</dbReference>
<accession>A0A6P8H0K7</accession>
<dbReference type="PROSITE" id="PS50188">
    <property type="entry name" value="B302_SPRY"/>
    <property type="match status" value="1"/>
</dbReference>
<dbReference type="PANTHER" id="PTHR25465:SF49">
    <property type="entry name" value="BLOODTHIRSTY-RELATED GENE FAMILY, MEMBER 1-RELATED"/>
    <property type="match status" value="1"/>
</dbReference>
<dbReference type="InterPro" id="IPR000315">
    <property type="entry name" value="Znf_B-box"/>
</dbReference>
<dbReference type="CTD" id="767681"/>
<dbReference type="Pfam" id="PF00622">
    <property type="entry name" value="SPRY"/>
    <property type="match status" value="1"/>
</dbReference>
<dbReference type="Gene3D" id="4.10.830.40">
    <property type="match status" value="1"/>
</dbReference>
<keyword evidence="5" id="KW-0391">Immunity</keyword>
<dbReference type="CDD" id="cd13733">
    <property type="entry name" value="SPRY_PRY_C-I_1"/>
    <property type="match status" value="1"/>
</dbReference>
<name>A0A6P8H0K7_CLUHA</name>
<dbReference type="GO" id="GO:0045087">
    <property type="term" value="P:innate immune response"/>
    <property type="evidence" value="ECO:0007669"/>
    <property type="project" value="UniProtKB-KW"/>
</dbReference>
<evidence type="ECO:0000313" key="12">
    <source>
        <dbReference type="RefSeq" id="XP_031440605.1"/>
    </source>
</evidence>
<keyword evidence="2" id="KW-0479">Metal-binding</keyword>
<dbReference type="Gene3D" id="2.60.120.920">
    <property type="match status" value="1"/>
</dbReference>
<evidence type="ECO:0000256" key="1">
    <source>
        <dbReference type="ARBA" id="ARBA00022588"/>
    </source>
</evidence>
<dbReference type="GO" id="GO:0008270">
    <property type="term" value="F:zinc ion binding"/>
    <property type="evidence" value="ECO:0007669"/>
    <property type="project" value="UniProtKB-KW"/>
</dbReference>
<evidence type="ECO:0000259" key="10">
    <source>
        <dbReference type="PROSITE" id="PS50188"/>
    </source>
</evidence>
<dbReference type="GeneID" id="105897459"/>
<dbReference type="SMART" id="SM00449">
    <property type="entry name" value="SPRY"/>
    <property type="match status" value="1"/>
</dbReference>
<dbReference type="OrthoDB" id="6270329at2759"/>
<feature type="domain" description="B30.2/SPRY" evidence="10">
    <location>
        <begin position="600"/>
        <end position="797"/>
    </location>
</feature>
<evidence type="ECO:0000256" key="3">
    <source>
        <dbReference type="ARBA" id="ARBA00022771"/>
    </source>
</evidence>
<dbReference type="SUPFAM" id="SSF57850">
    <property type="entry name" value="RING/U-box"/>
    <property type="match status" value="1"/>
</dbReference>
<keyword evidence="7" id="KW-0175">Coiled coil</keyword>
<evidence type="ECO:0000313" key="11">
    <source>
        <dbReference type="Proteomes" id="UP000515152"/>
    </source>
</evidence>
<dbReference type="Gene3D" id="3.30.40.10">
    <property type="entry name" value="Zinc/RING finger domain, C3HC4 (zinc finger)"/>
    <property type="match status" value="1"/>
</dbReference>
<keyword evidence="3 6" id="KW-0863">Zinc-finger</keyword>
<evidence type="ECO:0000256" key="4">
    <source>
        <dbReference type="ARBA" id="ARBA00022833"/>
    </source>
</evidence>
<dbReference type="Pfam" id="PF13765">
    <property type="entry name" value="PRY"/>
    <property type="match status" value="1"/>
</dbReference>
<dbReference type="SUPFAM" id="SSF49899">
    <property type="entry name" value="Concanavalin A-like lectins/glucanases"/>
    <property type="match status" value="1"/>
</dbReference>
<evidence type="ECO:0000256" key="7">
    <source>
        <dbReference type="SAM" id="Coils"/>
    </source>
</evidence>
<evidence type="ECO:0000256" key="5">
    <source>
        <dbReference type="ARBA" id="ARBA00022859"/>
    </source>
</evidence>
<dbReference type="RefSeq" id="XP_031440605.1">
    <property type="nucleotide sequence ID" value="XM_031584745.1"/>
</dbReference>
<dbReference type="FunFam" id="2.60.120.920:FF:000004">
    <property type="entry name" value="Butyrophilin subfamily 1 member A1"/>
    <property type="match status" value="1"/>
</dbReference>
<dbReference type="InterPro" id="IPR058030">
    <property type="entry name" value="TRIM8/14/16/25/29/45/65_CC"/>
</dbReference>
<dbReference type="Pfam" id="PF25600">
    <property type="entry name" value="TRIM_CC"/>
    <property type="match status" value="1"/>
</dbReference>
<feature type="coiled-coil region" evidence="7">
    <location>
        <begin position="495"/>
        <end position="548"/>
    </location>
</feature>
<evidence type="ECO:0000256" key="6">
    <source>
        <dbReference type="PROSITE-ProRule" id="PRU00024"/>
    </source>
</evidence>
<dbReference type="PROSITE" id="PS00518">
    <property type="entry name" value="ZF_RING_1"/>
    <property type="match status" value="1"/>
</dbReference>
<dbReference type="SUPFAM" id="SSF57845">
    <property type="entry name" value="B-box zinc-binding domain"/>
    <property type="match status" value="1"/>
</dbReference>
<dbReference type="PANTHER" id="PTHR25465">
    <property type="entry name" value="B-BOX DOMAIN CONTAINING"/>
    <property type="match status" value="1"/>
</dbReference>
<dbReference type="SMART" id="SM00589">
    <property type="entry name" value="PRY"/>
    <property type="match status" value="1"/>
</dbReference>
<evidence type="ECO:0000259" key="8">
    <source>
        <dbReference type="PROSITE" id="PS50089"/>
    </source>
</evidence>
<dbReference type="AlphaFoldDB" id="A0A6P8H0K7"/>
<dbReference type="SMART" id="SM00184">
    <property type="entry name" value="RING"/>
    <property type="match status" value="1"/>
</dbReference>
<dbReference type="InterPro" id="IPR013083">
    <property type="entry name" value="Znf_RING/FYVE/PHD"/>
</dbReference>
<proteinExistence type="predicted"/>
<dbReference type="PROSITE" id="PS50119">
    <property type="entry name" value="ZF_BBOX"/>
    <property type="match status" value="1"/>
</dbReference>
<dbReference type="CDD" id="cd19769">
    <property type="entry name" value="Bbox2_TRIM16-like"/>
    <property type="match status" value="1"/>
</dbReference>
<dbReference type="Pfam" id="PF00643">
    <property type="entry name" value="zf-B_box"/>
    <property type="match status" value="1"/>
</dbReference>
<keyword evidence="4" id="KW-0862">Zinc</keyword>
<sequence length="798" mass="89848">MKQQGAWTRWENAVERKVTWAELWKAEPHRIKFLIQAVYDVLPSPSNLHIWGIAETPACPLCSKRGTLEHILSCCTRALGDGRYRWRHDQVLKTIAEAISEGLAWAKQFQPSKKTIAFVRAGDKPTPARRTSSAGILTSARDWQLLVDLEHQLKFPSHIAVTTLRPDIVLVSESTKQAVLLELTVPWEDRLEEAFERKLSKYAGLVSDCQLAGWRARCFPVEVGCRGFAARSLARAFSSLGIEGSAASPSASPRVLSEEQFQCSICLEVFVEPVSTPCGHSFCKACLQGYWDHSKKFTCPMCKKSYVKRPELSINRVLAEIATQFQGLSVLEVGGAPVGKTKGGDFALEGDIVCDACIGRKLKALKSCLSCPGSFCETHLRPHRKVKTLQSHRIVPAVAHLEDKLCRKHERLLEVYCRNDHICICPDCANTNHRTHDIVSTEREWKKKMSQVTKRRTEIKHLIKERAKKLDEIKQSIKVIKSTSQKELEESWQVYAELQKVLERCQAELVELISSRQKQAEDQAKELAQGLEQELNLLKRRSNELETLAHTQDKVIFLQLLPTLPPPPEPSDWSAVSVNTDLYLGTIRKSVDSLVNKFQDELKRLHGKELGKLQNYANEVLLDPVTAQRNLTVSEDGRQVRYEEHRSTHSSDSPRRFSPALFVLGREGMASGRHYWEVDVGRKTAWTLGVARSSARRKGEIRLSPEGGFWCLWLKEGQVKALATNRVTLEIQAPPQKVGIFLDHEVGMVSFYDARAQTHLHTFHSSFDGENLHPIFSPCPNQDGKNGAPLALTAVKHG</sequence>
<reference evidence="12" key="1">
    <citation type="submission" date="2025-08" db="UniProtKB">
        <authorList>
            <consortium name="RefSeq"/>
        </authorList>
    </citation>
    <scope>IDENTIFICATION</scope>
</reference>
<dbReference type="PROSITE" id="PS50089">
    <property type="entry name" value="ZF_RING_2"/>
    <property type="match status" value="1"/>
</dbReference>
<dbReference type="Gene3D" id="3.30.160.60">
    <property type="entry name" value="Classic Zinc Finger"/>
    <property type="match status" value="1"/>
</dbReference>
<organism evidence="11 12">
    <name type="scientific">Clupea harengus</name>
    <name type="common">Atlantic herring</name>
    <dbReference type="NCBI Taxonomy" id="7950"/>
    <lineage>
        <taxon>Eukaryota</taxon>
        <taxon>Metazoa</taxon>
        <taxon>Chordata</taxon>
        <taxon>Craniata</taxon>
        <taxon>Vertebrata</taxon>
        <taxon>Euteleostomi</taxon>
        <taxon>Actinopterygii</taxon>
        <taxon>Neopterygii</taxon>
        <taxon>Teleostei</taxon>
        <taxon>Clupei</taxon>
        <taxon>Clupeiformes</taxon>
        <taxon>Clupeoidei</taxon>
        <taxon>Clupeidae</taxon>
        <taxon>Clupea</taxon>
    </lineage>
</organism>
<evidence type="ECO:0000256" key="2">
    <source>
        <dbReference type="ARBA" id="ARBA00022723"/>
    </source>
</evidence>
<dbReference type="InterPro" id="IPR043136">
    <property type="entry name" value="B30.2/SPRY_sf"/>
</dbReference>
<feature type="domain" description="B box-type" evidence="9">
    <location>
        <begin position="401"/>
        <end position="441"/>
    </location>
</feature>
<keyword evidence="1" id="KW-0399">Innate immunity</keyword>
<dbReference type="InterPro" id="IPR027370">
    <property type="entry name" value="Znf-RING_euk"/>
</dbReference>
<dbReference type="InterPro" id="IPR017907">
    <property type="entry name" value="Znf_RING_CS"/>
</dbReference>
<evidence type="ECO:0000259" key="9">
    <source>
        <dbReference type="PROSITE" id="PS50119"/>
    </source>
</evidence>
<dbReference type="InterPro" id="IPR051051">
    <property type="entry name" value="E3_ubiq-ligase_TRIM/RNF"/>
</dbReference>
<dbReference type="InterPro" id="IPR003879">
    <property type="entry name" value="Butyrophylin_SPRY"/>
</dbReference>
<dbReference type="Proteomes" id="UP000515152">
    <property type="component" value="Chromosome 18"/>
</dbReference>
<dbReference type="GO" id="GO:0005737">
    <property type="term" value="C:cytoplasm"/>
    <property type="evidence" value="ECO:0007669"/>
    <property type="project" value="UniProtKB-ARBA"/>
</dbReference>
<feature type="domain" description="RING-type" evidence="8">
    <location>
        <begin position="263"/>
        <end position="303"/>
    </location>
</feature>
<dbReference type="InterPro" id="IPR003877">
    <property type="entry name" value="SPRY_dom"/>
</dbReference>